<feature type="region of interest" description="Disordered" evidence="1">
    <location>
        <begin position="1"/>
        <end position="80"/>
    </location>
</feature>
<organism evidence="2 3">
    <name type="scientific">Mycena rosella</name>
    <name type="common">Pink bonnet</name>
    <name type="synonym">Agaricus rosellus</name>
    <dbReference type="NCBI Taxonomy" id="1033263"/>
    <lineage>
        <taxon>Eukaryota</taxon>
        <taxon>Fungi</taxon>
        <taxon>Dikarya</taxon>
        <taxon>Basidiomycota</taxon>
        <taxon>Agaricomycotina</taxon>
        <taxon>Agaricomycetes</taxon>
        <taxon>Agaricomycetidae</taxon>
        <taxon>Agaricales</taxon>
        <taxon>Marasmiineae</taxon>
        <taxon>Mycenaceae</taxon>
        <taxon>Mycena</taxon>
    </lineage>
</organism>
<protein>
    <submittedName>
        <fullName evidence="2">Uncharacterized protein</fullName>
    </submittedName>
</protein>
<feature type="compositionally biased region" description="Basic and acidic residues" evidence="1">
    <location>
        <begin position="1"/>
        <end position="13"/>
    </location>
</feature>
<name>A0AAD7DZR8_MYCRO</name>
<dbReference type="Proteomes" id="UP001221757">
    <property type="component" value="Unassembled WGS sequence"/>
</dbReference>
<evidence type="ECO:0000256" key="1">
    <source>
        <dbReference type="SAM" id="MobiDB-lite"/>
    </source>
</evidence>
<sequence length="252" mass="27879">MAQVEYKKGRSDNLKTIMGRRKTRRLIARELSSHRKSRHGITPRPRSKLDQSQTCYSNASSSGKSEWVHPTSKISKDSESRTNLSQLPLCNKIFPFLDPGSCQRIVSQLIICQDSAHKLRDESAPLGALPGLGSRFALGIEILIQVGSGNGPSSSRMSTSYYTPVVLAVSVIQVRTPHLISCAITLVSRKKTQETQEWPTLKSNEHLLPYANGSGKARVTVRVQCLRAKYRLGAPPSTRFPMKNLLKPLASN</sequence>
<gene>
    <name evidence="2" type="ORF">B0H17DRAFT_1127626</name>
</gene>
<accession>A0AAD7DZR8</accession>
<feature type="compositionally biased region" description="Polar residues" evidence="1">
    <location>
        <begin position="50"/>
        <end position="64"/>
    </location>
</feature>
<comment type="caution">
    <text evidence="2">The sequence shown here is derived from an EMBL/GenBank/DDBJ whole genome shotgun (WGS) entry which is preliminary data.</text>
</comment>
<evidence type="ECO:0000313" key="2">
    <source>
        <dbReference type="EMBL" id="KAJ7702679.1"/>
    </source>
</evidence>
<dbReference type="AlphaFoldDB" id="A0AAD7DZR8"/>
<reference evidence="2" key="1">
    <citation type="submission" date="2023-03" db="EMBL/GenBank/DDBJ databases">
        <title>Massive genome expansion in bonnet fungi (Mycena s.s.) driven by repeated elements and novel gene families across ecological guilds.</title>
        <authorList>
            <consortium name="Lawrence Berkeley National Laboratory"/>
            <person name="Harder C.B."/>
            <person name="Miyauchi S."/>
            <person name="Viragh M."/>
            <person name="Kuo A."/>
            <person name="Thoen E."/>
            <person name="Andreopoulos B."/>
            <person name="Lu D."/>
            <person name="Skrede I."/>
            <person name="Drula E."/>
            <person name="Henrissat B."/>
            <person name="Morin E."/>
            <person name="Kohler A."/>
            <person name="Barry K."/>
            <person name="LaButti K."/>
            <person name="Morin E."/>
            <person name="Salamov A."/>
            <person name="Lipzen A."/>
            <person name="Mereny Z."/>
            <person name="Hegedus B."/>
            <person name="Baldrian P."/>
            <person name="Stursova M."/>
            <person name="Weitz H."/>
            <person name="Taylor A."/>
            <person name="Grigoriev I.V."/>
            <person name="Nagy L.G."/>
            <person name="Martin F."/>
            <person name="Kauserud H."/>
        </authorList>
    </citation>
    <scope>NUCLEOTIDE SEQUENCE</scope>
    <source>
        <strain evidence="2">CBHHK067</strain>
    </source>
</reference>
<evidence type="ECO:0000313" key="3">
    <source>
        <dbReference type="Proteomes" id="UP001221757"/>
    </source>
</evidence>
<proteinExistence type="predicted"/>
<keyword evidence="3" id="KW-1185">Reference proteome</keyword>
<dbReference type="EMBL" id="JARKIE010000014">
    <property type="protein sequence ID" value="KAJ7702679.1"/>
    <property type="molecule type" value="Genomic_DNA"/>
</dbReference>